<dbReference type="PROSITE" id="PS50106">
    <property type="entry name" value="PDZ"/>
    <property type="match status" value="1"/>
</dbReference>
<dbReference type="InterPro" id="IPR036034">
    <property type="entry name" value="PDZ_sf"/>
</dbReference>
<keyword evidence="4" id="KW-1185">Reference proteome</keyword>
<dbReference type="Pfam" id="PF17820">
    <property type="entry name" value="PDZ_6"/>
    <property type="match status" value="1"/>
</dbReference>
<accession>A0A5M6DBV0</accession>
<evidence type="ECO:0000256" key="1">
    <source>
        <dbReference type="SAM" id="Phobius"/>
    </source>
</evidence>
<proteinExistence type="predicted"/>
<evidence type="ECO:0000259" key="2">
    <source>
        <dbReference type="PROSITE" id="PS50106"/>
    </source>
</evidence>
<dbReference type="AlphaFoldDB" id="A0A5M6DBV0"/>
<evidence type="ECO:0000313" key="3">
    <source>
        <dbReference type="EMBL" id="KAA5543870.1"/>
    </source>
</evidence>
<name>A0A5M6DBV0_9BACT</name>
<comment type="caution">
    <text evidence="3">The sequence shown here is derived from an EMBL/GenBank/DDBJ whole genome shotgun (WGS) entry which is preliminary data.</text>
</comment>
<evidence type="ECO:0000313" key="4">
    <source>
        <dbReference type="Proteomes" id="UP000324479"/>
    </source>
</evidence>
<dbReference type="SMART" id="SM00228">
    <property type="entry name" value="PDZ"/>
    <property type="match status" value="1"/>
</dbReference>
<reference evidence="3 4" key="1">
    <citation type="submission" date="2019-08" db="EMBL/GenBank/DDBJ databases">
        <authorList>
            <person name="Dhanesh K."/>
            <person name="Kumar G."/>
            <person name="Sasikala C."/>
            <person name="Venkata Ramana C."/>
        </authorList>
    </citation>
    <scope>NUCLEOTIDE SEQUENCE [LARGE SCALE GENOMIC DNA]</scope>
    <source>
        <strain evidence="3 4">JC645</strain>
    </source>
</reference>
<dbReference type="EMBL" id="VWOX01000005">
    <property type="protein sequence ID" value="KAA5543870.1"/>
    <property type="molecule type" value="Genomic_DNA"/>
</dbReference>
<feature type="transmembrane region" description="Helical" evidence="1">
    <location>
        <begin position="12"/>
        <end position="34"/>
    </location>
</feature>
<dbReference type="Proteomes" id="UP000324479">
    <property type="component" value="Unassembled WGS sequence"/>
</dbReference>
<dbReference type="InterPro" id="IPR001478">
    <property type="entry name" value="PDZ"/>
</dbReference>
<sequence length="167" mass="17528">MDETQLENPVLGYVVIAVALIVGMLSATVFGQALPRQVAASRPAAESADRAPLGNDLHAAVWINPESDPLSQRRLLGVRAEATSTGCLVAEIVPGTGAEIAGLDVGDRILAVDGRQVGWVGQRLVSLREAVDQIVAPTTSLLVQRNLHGRIVSVEVQLLTPAQTLGN</sequence>
<organism evidence="3 4">
    <name type="scientific">Roseiconus nitratireducens</name>
    <dbReference type="NCBI Taxonomy" id="2605748"/>
    <lineage>
        <taxon>Bacteria</taxon>
        <taxon>Pseudomonadati</taxon>
        <taxon>Planctomycetota</taxon>
        <taxon>Planctomycetia</taxon>
        <taxon>Pirellulales</taxon>
        <taxon>Pirellulaceae</taxon>
        <taxon>Roseiconus</taxon>
    </lineage>
</organism>
<keyword evidence="1" id="KW-0812">Transmembrane</keyword>
<protein>
    <submittedName>
        <fullName evidence="3">PDZ domain-containing protein</fullName>
    </submittedName>
</protein>
<dbReference type="RefSeq" id="WP_150076622.1">
    <property type="nucleotide sequence ID" value="NZ_VWOX01000005.1"/>
</dbReference>
<keyword evidence="1" id="KW-1133">Transmembrane helix</keyword>
<feature type="domain" description="PDZ" evidence="2">
    <location>
        <begin position="60"/>
        <end position="134"/>
    </location>
</feature>
<dbReference type="Gene3D" id="2.30.42.10">
    <property type="match status" value="1"/>
</dbReference>
<keyword evidence="1" id="KW-0472">Membrane</keyword>
<dbReference type="InterPro" id="IPR041489">
    <property type="entry name" value="PDZ_6"/>
</dbReference>
<dbReference type="SUPFAM" id="SSF50156">
    <property type="entry name" value="PDZ domain-like"/>
    <property type="match status" value="1"/>
</dbReference>
<gene>
    <name evidence="3" type="ORF">FYK55_11930</name>
</gene>